<evidence type="ECO:0000259" key="4">
    <source>
        <dbReference type="PROSITE" id="PS51393"/>
    </source>
</evidence>
<feature type="domain" description="Lipoxygenase" evidence="4">
    <location>
        <begin position="115"/>
        <end position="227"/>
    </location>
</feature>
<dbReference type="Proteomes" id="UP000813462">
    <property type="component" value="Unassembled WGS sequence"/>
</dbReference>
<keyword evidence="1" id="KW-0479">Metal-binding</keyword>
<dbReference type="InterPro" id="IPR000907">
    <property type="entry name" value="LipOase"/>
</dbReference>
<organism evidence="5 6">
    <name type="scientific">Ziziphus jujuba var. spinosa</name>
    <dbReference type="NCBI Taxonomy" id="714518"/>
    <lineage>
        <taxon>Eukaryota</taxon>
        <taxon>Viridiplantae</taxon>
        <taxon>Streptophyta</taxon>
        <taxon>Embryophyta</taxon>
        <taxon>Tracheophyta</taxon>
        <taxon>Spermatophyta</taxon>
        <taxon>Magnoliopsida</taxon>
        <taxon>eudicotyledons</taxon>
        <taxon>Gunneridae</taxon>
        <taxon>Pentapetalae</taxon>
        <taxon>rosids</taxon>
        <taxon>fabids</taxon>
        <taxon>Rosales</taxon>
        <taxon>Rhamnaceae</taxon>
        <taxon>Paliureae</taxon>
        <taxon>Ziziphus</taxon>
    </lineage>
</organism>
<reference evidence="5" key="1">
    <citation type="journal article" date="2021" name="Front. Plant Sci.">
        <title>Chromosome-Scale Genome Assembly for Chinese Sour Jujube and Insights Into Its Genome Evolution and Domestication Signature.</title>
        <authorList>
            <person name="Shen L.-Y."/>
            <person name="Luo H."/>
            <person name="Wang X.-L."/>
            <person name="Wang X.-M."/>
            <person name="Qiu X.-J."/>
            <person name="Liu H."/>
            <person name="Zhou S.-S."/>
            <person name="Jia K.-H."/>
            <person name="Nie S."/>
            <person name="Bao Y.-T."/>
            <person name="Zhang R.-G."/>
            <person name="Yun Q.-Z."/>
            <person name="Chai Y.-H."/>
            <person name="Lu J.-Y."/>
            <person name="Li Y."/>
            <person name="Zhao S.-W."/>
            <person name="Mao J.-F."/>
            <person name="Jia S.-G."/>
            <person name="Mao Y.-M."/>
        </authorList>
    </citation>
    <scope>NUCLEOTIDE SEQUENCE</scope>
    <source>
        <strain evidence="5">AT0</strain>
        <tissue evidence="5">Leaf</tissue>
    </source>
</reference>
<accession>A0A978W3N3</accession>
<comment type="caution">
    <text evidence="5">The sequence shown here is derived from an EMBL/GenBank/DDBJ whole genome shotgun (WGS) entry which is preliminary data.</text>
</comment>
<dbReference type="SUPFAM" id="SSF48484">
    <property type="entry name" value="Lipoxigenase"/>
    <property type="match status" value="1"/>
</dbReference>
<dbReference type="InterPro" id="IPR036226">
    <property type="entry name" value="LipOase_C_sf"/>
</dbReference>
<dbReference type="InterPro" id="IPR013819">
    <property type="entry name" value="LipOase_C"/>
</dbReference>
<evidence type="ECO:0000256" key="3">
    <source>
        <dbReference type="ARBA" id="ARBA00023002"/>
    </source>
</evidence>
<keyword evidence="3" id="KW-0560">Oxidoreductase</keyword>
<sequence length="227" mass="26298">MLHHRFYRKQSLRLHKVLRGPFYRASNTDMVISLVDANTRGLAIEDPIAPHGLKLTIEDYPFAHDGLILWDSIKQWVFDYFNHYYSYAPKSRRRASSMVDGDPNRSSQLWTVRVRRLLPKSPHDGKDQHAHKRHSKEVWQKFVKKPEEALLQCFPSQNQAMSVMIFPSQNQAVLDILSNHSQDEEYLGDQSQATWDEDSVIKAAFESFNGRLRSLKASLTKGMLTTV</sequence>
<dbReference type="EMBL" id="JAEACU010000001">
    <property type="protein sequence ID" value="KAH7546567.1"/>
    <property type="molecule type" value="Genomic_DNA"/>
</dbReference>
<gene>
    <name evidence="5" type="ORF">FEM48_Zijuj01G0214500</name>
</gene>
<dbReference type="Pfam" id="PF00305">
    <property type="entry name" value="Lipoxygenase"/>
    <property type="match status" value="2"/>
</dbReference>
<dbReference type="PANTHER" id="PTHR11771">
    <property type="entry name" value="LIPOXYGENASE"/>
    <property type="match status" value="1"/>
</dbReference>
<evidence type="ECO:0000313" key="5">
    <source>
        <dbReference type="EMBL" id="KAH7546567.1"/>
    </source>
</evidence>
<protein>
    <recommendedName>
        <fullName evidence="4">Lipoxygenase domain-containing protein</fullName>
    </recommendedName>
</protein>
<name>A0A978W3N3_ZIZJJ</name>
<feature type="domain" description="Lipoxygenase" evidence="4">
    <location>
        <begin position="1"/>
        <end position="85"/>
    </location>
</feature>
<evidence type="ECO:0000256" key="1">
    <source>
        <dbReference type="ARBA" id="ARBA00022723"/>
    </source>
</evidence>
<dbReference type="GO" id="GO:0034440">
    <property type="term" value="P:lipid oxidation"/>
    <property type="evidence" value="ECO:0007669"/>
    <property type="project" value="InterPro"/>
</dbReference>
<keyword evidence="2" id="KW-0223">Dioxygenase</keyword>
<dbReference type="GO" id="GO:0016702">
    <property type="term" value="F:oxidoreductase activity, acting on single donors with incorporation of molecular oxygen, incorporation of two atoms of oxygen"/>
    <property type="evidence" value="ECO:0007669"/>
    <property type="project" value="InterPro"/>
</dbReference>
<dbReference type="GO" id="GO:0046872">
    <property type="term" value="F:metal ion binding"/>
    <property type="evidence" value="ECO:0007669"/>
    <property type="project" value="UniProtKB-KW"/>
</dbReference>
<proteinExistence type="predicted"/>
<dbReference type="AlphaFoldDB" id="A0A978W3N3"/>
<evidence type="ECO:0000313" key="6">
    <source>
        <dbReference type="Proteomes" id="UP000813462"/>
    </source>
</evidence>
<dbReference type="Gene3D" id="1.20.245.10">
    <property type="entry name" value="Lipoxygenase-1, Domain 5"/>
    <property type="match status" value="2"/>
</dbReference>
<evidence type="ECO:0000256" key="2">
    <source>
        <dbReference type="ARBA" id="ARBA00022964"/>
    </source>
</evidence>
<dbReference type="PROSITE" id="PS51393">
    <property type="entry name" value="LIPOXYGENASE_3"/>
    <property type="match status" value="2"/>
</dbReference>